<dbReference type="GO" id="GO:0005524">
    <property type="term" value="F:ATP binding"/>
    <property type="evidence" value="ECO:0007669"/>
    <property type="project" value="InterPro"/>
</dbReference>
<dbReference type="Pfam" id="PF00005">
    <property type="entry name" value="ABC_tran"/>
    <property type="match status" value="1"/>
</dbReference>
<dbReference type="AlphaFoldDB" id="A0A1S8KN74"/>
<name>A0A1S8KN74_9LACT</name>
<dbReference type="PANTHER" id="PTHR42855">
    <property type="entry name" value="ABC TRANSPORTER ATP-BINDING SUBUNIT"/>
    <property type="match status" value="1"/>
</dbReference>
<evidence type="ECO:0000313" key="2">
    <source>
        <dbReference type="EMBL" id="OOL81178.1"/>
    </source>
</evidence>
<dbReference type="InterPro" id="IPR027417">
    <property type="entry name" value="P-loop_NTPase"/>
</dbReference>
<dbReference type="GO" id="GO:0016887">
    <property type="term" value="F:ATP hydrolysis activity"/>
    <property type="evidence" value="ECO:0007669"/>
    <property type="project" value="InterPro"/>
</dbReference>
<gene>
    <name evidence="2" type="ORF">BWX42_04930</name>
</gene>
<dbReference type="Gene3D" id="3.40.50.300">
    <property type="entry name" value="P-loop containing nucleotide triphosphate hydrolases"/>
    <property type="match status" value="1"/>
</dbReference>
<feature type="domain" description="ABC transporter" evidence="1">
    <location>
        <begin position="20"/>
        <end position="60"/>
    </location>
</feature>
<sequence>MSIIQFNQVSYAVYEQPLFESVNLTIEATDRIGIVGQNGVGKSTFLKLIAGEEIPDSGNDTKLMMQRFICINKQLILTHTKRLGNF</sequence>
<comment type="caution">
    <text evidence="2">The sequence shown here is derived from an EMBL/GenBank/DDBJ whole genome shotgun (WGS) entry which is preliminary data.</text>
</comment>
<dbReference type="PANTHER" id="PTHR42855:SF1">
    <property type="entry name" value="ABC TRANSPORTER DOMAIN-CONTAINING PROTEIN"/>
    <property type="match status" value="1"/>
</dbReference>
<evidence type="ECO:0000313" key="3">
    <source>
        <dbReference type="Proteomes" id="UP000190409"/>
    </source>
</evidence>
<dbReference type="InterPro" id="IPR051309">
    <property type="entry name" value="ABCF_ATPase"/>
</dbReference>
<dbReference type="InterPro" id="IPR003439">
    <property type="entry name" value="ABC_transporter-like_ATP-bd"/>
</dbReference>
<accession>A0A1S8KN74</accession>
<protein>
    <recommendedName>
        <fullName evidence="1">ABC transporter domain-containing protein</fullName>
    </recommendedName>
</protein>
<proteinExistence type="predicted"/>
<reference evidence="2 3" key="1">
    <citation type="submission" date="2017-01" db="EMBL/GenBank/DDBJ databases">
        <title>Complete Genome Sequence of Dolosigranulum pigrum isolated from a Patient with interstitial lung disease.</title>
        <authorList>
            <person name="Mukhopadhyay R."/>
            <person name="Joaquin J."/>
            <person name="Hogue R."/>
            <person name="Fitzgerald S."/>
            <person name="Jospin G."/>
            <person name="Eisen J.A."/>
            <person name="Chaturvedi V."/>
        </authorList>
    </citation>
    <scope>NUCLEOTIDE SEQUENCE [LARGE SCALE GENOMIC DNA]</scope>
    <source>
        <strain evidence="2 3">15S00348</strain>
    </source>
</reference>
<evidence type="ECO:0000259" key="1">
    <source>
        <dbReference type="Pfam" id="PF00005"/>
    </source>
</evidence>
<organism evidence="2 3">
    <name type="scientific">Dolosigranulum pigrum</name>
    <dbReference type="NCBI Taxonomy" id="29394"/>
    <lineage>
        <taxon>Bacteria</taxon>
        <taxon>Bacillati</taxon>
        <taxon>Bacillota</taxon>
        <taxon>Bacilli</taxon>
        <taxon>Lactobacillales</taxon>
        <taxon>Carnobacteriaceae</taxon>
        <taxon>Dolosigranulum</taxon>
    </lineage>
</organism>
<dbReference type="EMBL" id="MUYF01000003">
    <property type="protein sequence ID" value="OOL81178.1"/>
    <property type="molecule type" value="Genomic_DNA"/>
</dbReference>
<dbReference type="Proteomes" id="UP000190409">
    <property type="component" value="Unassembled WGS sequence"/>
</dbReference>
<dbReference type="SUPFAM" id="SSF52540">
    <property type="entry name" value="P-loop containing nucleoside triphosphate hydrolases"/>
    <property type="match status" value="1"/>
</dbReference>